<accession>A0A9D0ZLK3</accession>
<evidence type="ECO:0000313" key="4">
    <source>
        <dbReference type="EMBL" id="HIQ82481.1"/>
    </source>
</evidence>
<dbReference type="InterPro" id="IPR036365">
    <property type="entry name" value="PGBD-like_sf"/>
</dbReference>
<proteinExistence type="predicted"/>
<dbReference type="InterPro" id="IPR002477">
    <property type="entry name" value="Peptidoglycan-bd-like"/>
</dbReference>
<comment type="caution">
    <text evidence="4">The sequence shown here is derived from an EMBL/GenBank/DDBJ whole genome shotgun (WGS) entry which is preliminary data.</text>
</comment>
<dbReference type="InterPro" id="IPR036366">
    <property type="entry name" value="PGBDSf"/>
</dbReference>
<keyword evidence="1" id="KW-0378">Hydrolase</keyword>
<feature type="signal peptide" evidence="2">
    <location>
        <begin position="1"/>
        <end position="23"/>
    </location>
</feature>
<evidence type="ECO:0000256" key="1">
    <source>
        <dbReference type="ARBA" id="ARBA00023049"/>
    </source>
</evidence>
<keyword evidence="1" id="KW-0482">Metalloprotease</keyword>
<evidence type="ECO:0000313" key="5">
    <source>
        <dbReference type="Proteomes" id="UP000824260"/>
    </source>
</evidence>
<dbReference type="GO" id="GO:0030198">
    <property type="term" value="P:extracellular matrix organization"/>
    <property type="evidence" value="ECO:0007669"/>
    <property type="project" value="TreeGrafter"/>
</dbReference>
<feature type="domain" description="Peptidoglycan binding-like" evidence="3">
    <location>
        <begin position="255"/>
        <end position="310"/>
    </location>
</feature>
<evidence type="ECO:0000259" key="3">
    <source>
        <dbReference type="Pfam" id="PF01471"/>
    </source>
</evidence>
<feature type="domain" description="Peptidoglycan binding-like" evidence="3">
    <location>
        <begin position="179"/>
        <end position="234"/>
    </location>
</feature>
<keyword evidence="1" id="KW-0645">Protease</keyword>
<reference evidence="4" key="2">
    <citation type="journal article" date="2021" name="PeerJ">
        <title>Extensive microbial diversity within the chicken gut microbiome revealed by metagenomics and culture.</title>
        <authorList>
            <person name="Gilroy R."/>
            <person name="Ravi A."/>
            <person name="Getino M."/>
            <person name="Pursley I."/>
            <person name="Horton D.L."/>
            <person name="Alikhan N.F."/>
            <person name="Baker D."/>
            <person name="Gharbi K."/>
            <person name="Hall N."/>
            <person name="Watson M."/>
            <person name="Adriaenssens E.M."/>
            <person name="Foster-Nyarko E."/>
            <person name="Jarju S."/>
            <person name="Secka A."/>
            <person name="Antonio M."/>
            <person name="Oren A."/>
            <person name="Chaudhuri R.R."/>
            <person name="La Ragione R."/>
            <person name="Hildebrand F."/>
            <person name="Pallen M.J."/>
        </authorList>
    </citation>
    <scope>NUCLEOTIDE SEQUENCE</scope>
    <source>
        <strain evidence="4">ChiSjej6B24-2974</strain>
    </source>
</reference>
<dbReference type="PANTHER" id="PTHR10201">
    <property type="entry name" value="MATRIX METALLOPROTEINASE"/>
    <property type="match status" value="1"/>
</dbReference>
<feature type="domain" description="Peptidoglycan binding-like" evidence="3">
    <location>
        <begin position="30"/>
        <end position="72"/>
    </location>
</feature>
<gene>
    <name evidence="4" type="ORF">IAA52_05205</name>
</gene>
<feature type="domain" description="Peptidoglycan binding-like" evidence="3">
    <location>
        <begin position="101"/>
        <end position="154"/>
    </location>
</feature>
<reference evidence="4" key="1">
    <citation type="submission" date="2020-10" db="EMBL/GenBank/DDBJ databases">
        <authorList>
            <person name="Gilroy R."/>
        </authorList>
    </citation>
    <scope>NUCLEOTIDE SEQUENCE</scope>
    <source>
        <strain evidence="4">ChiSjej6B24-2974</strain>
    </source>
</reference>
<dbReference type="GO" id="GO:0030574">
    <property type="term" value="P:collagen catabolic process"/>
    <property type="evidence" value="ECO:0007669"/>
    <property type="project" value="TreeGrafter"/>
</dbReference>
<dbReference type="PANTHER" id="PTHR10201:SF323">
    <property type="entry name" value="MATRIX METALLOPROTEINASE-21"/>
    <property type="match status" value="1"/>
</dbReference>
<dbReference type="Pfam" id="PF01471">
    <property type="entry name" value="PG_binding_1"/>
    <property type="match status" value="4"/>
</dbReference>
<sequence>MKRLKKGFTVLVVFSCLTAGALAQSVDATARLAELGYLREDAENLDVAVQNFQTANGLEVTGGLDEATLQALASESALSKQEYLLSVAESYPEEPLVSGKTGDSVRQMQQALRDLGYYEGEADGVFGDATRLAVMAFQTANGLYASGEADRAMLLLLHEGQTLSWQDFIAGKVCERGDSGAGVRSLQRRLKQMGYYDGECTDVFGDSTQRAVERFQSQNGLEITGRADEETCRLLYSGTASAPADDGVMRLGDAGEDVREMQGLLSNLGYLSQNTTGEYGADTYVAVTLYQIANGVAPSGEADEALVESMRSQDVVPLSEAAEALRESEASVNADTLSRVTAAASEMLGQAFAGSGGSLFPGFPFVQYVYARAGVGLTDPGRILEDAAGRAFDAQSISAGEVVALEFSGESGASMLYAVSLGGTRVAYVDTSTGYIVSGDLTSMPFSNAYVWNFSQP</sequence>
<evidence type="ECO:0000256" key="2">
    <source>
        <dbReference type="SAM" id="SignalP"/>
    </source>
</evidence>
<dbReference type="Gene3D" id="1.10.101.10">
    <property type="entry name" value="PGBD-like superfamily/PGBD"/>
    <property type="match status" value="4"/>
</dbReference>
<name>A0A9D0ZLK3_9FIRM</name>
<dbReference type="EMBL" id="DVFZ01000051">
    <property type="protein sequence ID" value="HIQ82481.1"/>
    <property type="molecule type" value="Genomic_DNA"/>
</dbReference>
<keyword evidence="2" id="KW-0732">Signal</keyword>
<dbReference type="SUPFAM" id="SSF47090">
    <property type="entry name" value="PGBD-like"/>
    <property type="match status" value="4"/>
</dbReference>
<organism evidence="4 5">
    <name type="scientific">Candidatus Pullichristensenella stercorigallinarum</name>
    <dbReference type="NCBI Taxonomy" id="2840909"/>
    <lineage>
        <taxon>Bacteria</taxon>
        <taxon>Bacillati</taxon>
        <taxon>Bacillota</taxon>
        <taxon>Clostridia</taxon>
        <taxon>Candidatus Pullichristensenella</taxon>
    </lineage>
</organism>
<dbReference type="AlphaFoldDB" id="A0A9D0ZLK3"/>
<dbReference type="GO" id="GO:0004222">
    <property type="term" value="F:metalloendopeptidase activity"/>
    <property type="evidence" value="ECO:0007669"/>
    <property type="project" value="TreeGrafter"/>
</dbReference>
<dbReference type="Proteomes" id="UP000824260">
    <property type="component" value="Unassembled WGS sequence"/>
</dbReference>
<feature type="chain" id="PRO_5039564993" evidence="2">
    <location>
        <begin position="24"/>
        <end position="457"/>
    </location>
</feature>
<protein>
    <submittedName>
        <fullName evidence="4">Peptidoglycan-binding protein</fullName>
    </submittedName>
</protein>